<protein>
    <submittedName>
        <fullName evidence="2">Uncharacterized protein</fullName>
    </submittedName>
</protein>
<dbReference type="Proteomes" id="UP000070700">
    <property type="component" value="Unassembled WGS sequence"/>
</dbReference>
<dbReference type="KEGG" id="psco:LY89DRAFT_765513"/>
<evidence type="ECO:0000313" key="2">
    <source>
        <dbReference type="EMBL" id="KUJ08053.1"/>
    </source>
</evidence>
<feature type="compositionally biased region" description="Polar residues" evidence="1">
    <location>
        <begin position="147"/>
        <end position="156"/>
    </location>
</feature>
<dbReference type="InParanoid" id="A0A132B732"/>
<dbReference type="AlphaFoldDB" id="A0A132B732"/>
<feature type="region of interest" description="Disordered" evidence="1">
    <location>
        <begin position="634"/>
        <end position="668"/>
    </location>
</feature>
<dbReference type="RefSeq" id="XP_018062408.1">
    <property type="nucleotide sequence ID" value="XM_018221673.1"/>
</dbReference>
<feature type="region of interest" description="Disordered" evidence="1">
    <location>
        <begin position="702"/>
        <end position="763"/>
    </location>
</feature>
<evidence type="ECO:0000313" key="3">
    <source>
        <dbReference type="Proteomes" id="UP000070700"/>
    </source>
</evidence>
<feature type="compositionally biased region" description="Low complexity" evidence="1">
    <location>
        <begin position="58"/>
        <end position="69"/>
    </location>
</feature>
<organism evidence="2 3">
    <name type="scientific">Mollisia scopiformis</name>
    <name type="common">Conifer needle endophyte fungus</name>
    <name type="synonym">Phialocephala scopiformis</name>
    <dbReference type="NCBI Taxonomy" id="149040"/>
    <lineage>
        <taxon>Eukaryota</taxon>
        <taxon>Fungi</taxon>
        <taxon>Dikarya</taxon>
        <taxon>Ascomycota</taxon>
        <taxon>Pezizomycotina</taxon>
        <taxon>Leotiomycetes</taxon>
        <taxon>Helotiales</taxon>
        <taxon>Mollisiaceae</taxon>
        <taxon>Mollisia</taxon>
    </lineage>
</organism>
<accession>A0A132B732</accession>
<gene>
    <name evidence="2" type="ORF">LY89DRAFT_765513</name>
</gene>
<feature type="compositionally biased region" description="Polar residues" evidence="1">
    <location>
        <begin position="848"/>
        <end position="864"/>
    </location>
</feature>
<proteinExistence type="predicted"/>
<feature type="region of interest" description="Disordered" evidence="1">
    <location>
        <begin position="49"/>
        <end position="97"/>
    </location>
</feature>
<keyword evidence="3" id="KW-1185">Reference proteome</keyword>
<name>A0A132B732_MOLSC</name>
<dbReference type="GeneID" id="28831399"/>
<feature type="region of interest" description="Disordered" evidence="1">
    <location>
        <begin position="147"/>
        <end position="181"/>
    </location>
</feature>
<evidence type="ECO:0000256" key="1">
    <source>
        <dbReference type="SAM" id="MobiDB-lite"/>
    </source>
</evidence>
<feature type="region of interest" description="Disordered" evidence="1">
    <location>
        <begin position="828"/>
        <end position="887"/>
    </location>
</feature>
<feature type="region of interest" description="Disordered" evidence="1">
    <location>
        <begin position="563"/>
        <end position="586"/>
    </location>
</feature>
<feature type="compositionally biased region" description="Low complexity" evidence="1">
    <location>
        <begin position="734"/>
        <end position="747"/>
    </location>
</feature>
<reference evidence="2 3" key="1">
    <citation type="submission" date="2015-10" db="EMBL/GenBank/DDBJ databases">
        <title>Full genome of DAOMC 229536 Phialocephala scopiformis, a fungal endophyte of spruce producing the potent anti-insectan compound rugulosin.</title>
        <authorList>
            <consortium name="DOE Joint Genome Institute"/>
            <person name="Walker A.K."/>
            <person name="Frasz S.L."/>
            <person name="Seifert K.A."/>
            <person name="Miller J.D."/>
            <person name="Mondo S.J."/>
            <person name="Labutti K."/>
            <person name="Lipzen A."/>
            <person name="Dockter R."/>
            <person name="Kennedy M."/>
            <person name="Grigoriev I.V."/>
            <person name="Spatafora J.W."/>
        </authorList>
    </citation>
    <scope>NUCLEOTIDE SEQUENCE [LARGE SCALE GENOMIC DNA]</scope>
    <source>
        <strain evidence="2 3">CBS 120377</strain>
    </source>
</reference>
<dbReference type="EMBL" id="KQ947437">
    <property type="protein sequence ID" value="KUJ08053.1"/>
    <property type="molecule type" value="Genomic_DNA"/>
</dbReference>
<feature type="compositionally biased region" description="Polar residues" evidence="1">
    <location>
        <begin position="86"/>
        <end position="97"/>
    </location>
</feature>
<dbReference type="OrthoDB" id="3558505at2759"/>
<sequence length="1178" mass="128007">MSQTSWDILQCPNTFRTTYSSISKTTLAVQNNASIRFVSIAFIPKSLTPAPSAPLDPSTTSSKMSSATAPRGAGWVQLAPRPPKPSTSLRTATSQSTYHNEDELHDLLLQEDIDTEPLTAPMPEPSVSLELFPGRDFGRYVNTSLDPLASRANSQPKRSEMDSNEASLQEEARRAKEALGMAPKKKKERKVLLPEIKAELLEALPDVEIDVAVYNPFGTFILPCYEIEIGNTTTLRELITAIQEIVDHIAETQKEKVHGPLLVSVIQVKIFNQEFFDGFPKIQGERKGGNTVRAESVTSPNSKGMNHTELQLAYEFGDLGDEDIPSADTVNWVVGPGSEEELYWEQLRTALQIAAAKAVQQESAMQAYKKPMLKVMTVKKVGLLSHFVGVHAFEYRQTPPERPPSPVMKKRAPVMESPIMENSTANKGKGKADHDGELVTSIHEHIRGNFPALRREVSLSEIEFAVQIAKSTYQQDDEQLSTAETAQQVLMDMKEAGRPPLRKLVPVEMNPNRKMKPLRKDLNWGTYQRMGGDPKMHKLFPLDDVPFKHVQYEFMPAGEDVEDVEVDESETSADSSQDIEPEDLEPYEALDPDLVEEFLDDKKVRKIVAYRERKEAAVGFDEGDDDKFLLGVLSPPKPKPATISPHAHPPPPTEPFPEFDEERKTQVSPLQQYGNTVQQQALNMLRQAGAMQQFENTLQQKGFTLRNPDSPPRQNINTVQQQQQALNMPRQENAPQQYGNTAQQQQALSMPSQKGGPQPYGNTVQQQALNMPRQDEPTGSLQQQANILQQQQAFAVPKQESPIRQPRPISLGLGAGFADILSQVNAIAPEPQPHEGPLYTAPSAPSAPYTTRPESTTQSQNPSAFANFAPFHPRPRPFNDIRTPSPATPLSLSQLNFRPPSAFKSFTSFNAAHAETRAQLAPASRGFYSTSPVRNQVHNPQFYNNNNHHMSPIKPQPQAQHLYNNNISPGKTQAQMSRAFNSPTMMSGYAVPAGVGGGYNYAAGPAVGGGGGGGAMYGGGGGGTQDPAAYSYGPFDQGGAGYYAGGGAGMAPPPGLINIGAGTSRGWNGSGGVLPMPRNVRPSTGGMMTRGVRADSVLRGESESFVAPVPGRERATSTYLRGVYAMGEGGLVQMGGAGDGRARAGSGALERAGEAGAGGDNGNGGYDCVHEQGLYGAD</sequence>